<reference evidence="2" key="2">
    <citation type="journal article" date="2023" name="Nat. Commun.">
        <title>Cultivation of marine bacteria of the SAR202 clade.</title>
        <authorList>
            <person name="Lim Y."/>
            <person name="Seo J.H."/>
            <person name="Giovannoni S.J."/>
            <person name="Kang I."/>
            <person name="Cho J.C."/>
        </authorList>
    </citation>
    <scope>NUCLEOTIDE SEQUENCE</scope>
    <source>
        <strain evidence="2">JH1073</strain>
    </source>
</reference>
<dbReference type="PANTHER" id="PTHR39337">
    <property type="entry name" value="BLR5642 PROTEIN"/>
    <property type="match status" value="1"/>
</dbReference>
<keyword evidence="3" id="KW-1185">Reference proteome</keyword>
<dbReference type="Pfam" id="PF04343">
    <property type="entry name" value="DUF488"/>
    <property type="match status" value="1"/>
</dbReference>
<name>A0AAJ5ZGM0_9CHLR</name>
<dbReference type="RefSeq" id="WP_342823948.1">
    <property type="nucleotide sequence ID" value="NZ_CP046146.1"/>
</dbReference>
<protein>
    <submittedName>
        <fullName evidence="2">DUF488 family protein</fullName>
    </submittedName>
</protein>
<reference evidence="3" key="3">
    <citation type="submission" date="2023-06" db="EMBL/GenBank/DDBJ databases">
        <title>Pangenomics reveal diversification of enzyme families and niche specialization in globally abundant SAR202 bacteria.</title>
        <authorList>
            <person name="Saw J.H.W."/>
        </authorList>
    </citation>
    <scope>NUCLEOTIDE SEQUENCE [LARGE SCALE GENOMIC DNA]</scope>
    <source>
        <strain evidence="3">JH1073</strain>
    </source>
</reference>
<accession>A0AAJ5ZGM0</accession>
<dbReference type="InterPro" id="IPR007438">
    <property type="entry name" value="DUF488"/>
</dbReference>
<dbReference type="InterPro" id="IPR014519">
    <property type="entry name" value="UCP024492"/>
</dbReference>
<evidence type="ECO:0000313" key="2">
    <source>
        <dbReference type="EMBL" id="WFG40585.1"/>
    </source>
</evidence>
<proteinExistence type="predicted"/>
<sequence>MTTLTAVRSTEPSPDYYTIGYASRTFDEFAQTLIAADIQCLVDVRKHPVSMWRPEFSKKNIKSGLAMHGIEYVHIPELGVPTERRKSLKKQADYDALWDWYDSEVVYGNAHRNLKWYFNYAQNTLAIMCVEYDAIECHRHRLSAGLERLGLVGSHL</sequence>
<dbReference type="Proteomes" id="UP001219901">
    <property type="component" value="Chromosome"/>
</dbReference>
<dbReference type="EMBL" id="CP046147">
    <property type="protein sequence ID" value="WFG40585.1"/>
    <property type="molecule type" value="Genomic_DNA"/>
</dbReference>
<dbReference type="AlphaFoldDB" id="A0AAJ5ZGM0"/>
<organism evidence="2 3">
    <name type="scientific">Candidatus Lucifugimonas marina</name>
    <dbReference type="NCBI Taxonomy" id="3038979"/>
    <lineage>
        <taxon>Bacteria</taxon>
        <taxon>Bacillati</taxon>
        <taxon>Chloroflexota</taxon>
        <taxon>Dehalococcoidia</taxon>
        <taxon>SAR202 cluster</taxon>
        <taxon>Candidatus Lucifugimonadales</taxon>
        <taxon>Candidatus Lucifugimonadaceae</taxon>
        <taxon>Candidatus Lucifugimonas</taxon>
    </lineage>
</organism>
<dbReference type="PANTHER" id="PTHR39337:SF1">
    <property type="entry name" value="BLR5642 PROTEIN"/>
    <property type="match status" value="1"/>
</dbReference>
<reference evidence="3 4" key="1">
    <citation type="submission" date="2019-11" db="EMBL/GenBank/DDBJ databases">
        <authorList>
            <person name="Cho J.-C."/>
        </authorList>
    </citation>
    <scope>NUCLEOTIDE SEQUENCE [LARGE SCALE GENOMIC DNA]</scope>
    <source>
        <strain evidence="2 3">JH1073</strain>
        <strain evidence="1 4">JH702</strain>
    </source>
</reference>
<evidence type="ECO:0000313" key="4">
    <source>
        <dbReference type="Proteomes" id="UP001321249"/>
    </source>
</evidence>
<evidence type="ECO:0000313" key="1">
    <source>
        <dbReference type="EMBL" id="MDG0866493.1"/>
    </source>
</evidence>
<dbReference type="Proteomes" id="UP001321249">
    <property type="component" value="Unassembled WGS sequence"/>
</dbReference>
<evidence type="ECO:0000313" key="3">
    <source>
        <dbReference type="Proteomes" id="UP001219901"/>
    </source>
</evidence>
<dbReference type="PIRSF" id="PIRSF024492">
    <property type="entry name" value="UCP024492"/>
    <property type="match status" value="1"/>
</dbReference>
<gene>
    <name evidence="1" type="ORF">GKO46_05325</name>
    <name evidence="2" type="ORF">GKO48_13570</name>
</gene>
<dbReference type="EMBL" id="WMBE01000002">
    <property type="protein sequence ID" value="MDG0866493.1"/>
    <property type="molecule type" value="Genomic_DNA"/>
</dbReference>